<proteinExistence type="predicted"/>
<gene>
    <name evidence="1" type="ORF">L3X38_003324</name>
</gene>
<accession>A0AAD5F1V9</accession>
<dbReference type="AlphaFoldDB" id="A0AAD5F1V9"/>
<keyword evidence="2" id="KW-1185">Reference proteome</keyword>
<name>A0AAD5F1V9_PRUDU</name>
<comment type="caution">
    <text evidence="1">The sequence shown here is derived from an EMBL/GenBank/DDBJ whole genome shotgun (WGS) entry which is preliminary data.</text>
</comment>
<organism evidence="1 2">
    <name type="scientific">Prunus dulcis</name>
    <name type="common">Almond</name>
    <name type="synonym">Amygdalus dulcis</name>
    <dbReference type="NCBI Taxonomy" id="3755"/>
    <lineage>
        <taxon>Eukaryota</taxon>
        <taxon>Viridiplantae</taxon>
        <taxon>Streptophyta</taxon>
        <taxon>Embryophyta</taxon>
        <taxon>Tracheophyta</taxon>
        <taxon>Spermatophyta</taxon>
        <taxon>Magnoliopsida</taxon>
        <taxon>eudicotyledons</taxon>
        <taxon>Gunneridae</taxon>
        <taxon>Pentapetalae</taxon>
        <taxon>rosids</taxon>
        <taxon>fabids</taxon>
        <taxon>Rosales</taxon>
        <taxon>Rosaceae</taxon>
        <taxon>Amygdaloideae</taxon>
        <taxon>Amygdaleae</taxon>
        <taxon>Prunus</taxon>
    </lineage>
</organism>
<evidence type="ECO:0000313" key="2">
    <source>
        <dbReference type="Proteomes" id="UP001054821"/>
    </source>
</evidence>
<sequence length="91" mass="10812">MRLNLDLLEGEREKAVVRVASYQQLFKFYYGKRAKIKQFQPSDLMLRKTFINAQRQCSKKMKPSWDSPYMISQSRGRGRYTLNTMEGKEIP</sequence>
<protein>
    <submittedName>
        <fullName evidence="1">Uncharacterized protein</fullName>
    </submittedName>
</protein>
<dbReference type="Proteomes" id="UP001054821">
    <property type="component" value="Chromosome 1"/>
</dbReference>
<evidence type="ECO:0000313" key="1">
    <source>
        <dbReference type="EMBL" id="KAI5350433.1"/>
    </source>
</evidence>
<dbReference type="EMBL" id="JAJFAZ020000001">
    <property type="protein sequence ID" value="KAI5350433.1"/>
    <property type="molecule type" value="Genomic_DNA"/>
</dbReference>
<reference evidence="1 2" key="1">
    <citation type="journal article" date="2022" name="G3 (Bethesda)">
        <title>Whole-genome sequence and methylome profiling of the almond [Prunus dulcis (Mill.) D.A. Webb] cultivar 'Nonpareil'.</title>
        <authorList>
            <person name="D'Amico-Willman K.M."/>
            <person name="Ouma W.Z."/>
            <person name="Meulia T."/>
            <person name="Sideli G.M."/>
            <person name="Gradziel T.M."/>
            <person name="Fresnedo-Ramirez J."/>
        </authorList>
    </citation>
    <scope>NUCLEOTIDE SEQUENCE [LARGE SCALE GENOMIC DNA]</scope>
    <source>
        <strain evidence="1">Clone GOH B32 T37-40</strain>
    </source>
</reference>